<evidence type="ECO:0000256" key="1">
    <source>
        <dbReference type="ARBA" id="ARBA00022679"/>
    </source>
</evidence>
<gene>
    <name evidence="4" type="ORF">SAMN05421771_1292</name>
</gene>
<organism evidence="4 5">
    <name type="scientific">Granulicella pectinivorans</name>
    <dbReference type="NCBI Taxonomy" id="474950"/>
    <lineage>
        <taxon>Bacteria</taxon>
        <taxon>Pseudomonadati</taxon>
        <taxon>Acidobacteriota</taxon>
        <taxon>Terriglobia</taxon>
        <taxon>Terriglobales</taxon>
        <taxon>Acidobacteriaceae</taxon>
        <taxon>Granulicella</taxon>
    </lineage>
</organism>
<keyword evidence="3" id="KW-0012">Acyltransferase</keyword>
<dbReference type="InterPro" id="IPR001451">
    <property type="entry name" value="Hexapep"/>
</dbReference>
<name>A0A1I6LUK0_9BACT</name>
<evidence type="ECO:0000256" key="3">
    <source>
        <dbReference type="ARBA" id="ARBA00023315"/>
    </source>
</evidence>
<keyword evidence="2" id="KW-0677">Repeat</keyword>
<dbReference type="Proteomes" id="UP000199024">
    <property type="component" value="Unassembled WGS sequence"/>
</dbReference>
<dbReference type="AlphaFoldDB" id="A0A1I6LUK0"/>
<evidence type="ECO:0000313" key="5">
    <source>
        <dbReference type="Proteomes" id="UP000199024"/>
    </source>
</evidence>
<evidence type="ECO:0000256" key="2">
    <source>
        <dbReference type="ARBA" id="ARBA00022737"/>
    </source>
</evidence>
<dbReference type="EMBL" id="FOZL01000001">
    <property type="protein sequence ID" value="SFS07105.1"/>
    <property type="molecule type" value="Genomic_DNA"/>
</dbReference>
<dbReference type="PANTHER" id="PTHR23416">
    <property type="entry name" value="SIALIC ACID SYNTHASE-RELATED"/>
    <property type="match status" value="1"/>
</dbReference>
<dbReference type="CDD" id="cd04647">
    <property type="entry name" value="LbH_MAT_like"/>
    <property type="match status" value="1"/>
</dbReference>
<dbReference type="SUPFAM" id="SSF51161">
    <property type="entry name" value="Trimeric LpxA-like enzymes"/>
    <property type="match status" value="1"/>
</dbReference>
<dbReference type="GO" id="GO:0016746">
    <property type="term" value="F:acyltransferase activity"/>
    <property type="evidence" value="ECO:0007669"/>
    <property type="project" value="UniProtKB-KW"/>
</dbReference>
<evidence type="ECO:0000313" key="4">
    <source>
        <dbReference type="EMBL" id="SFS07105.1"/>
    </source>
</evidence>
<dbReference type="Pfam" id="PF00132">
    <property type="entry name" value="Hexapep"/>
    <property type="match status" value="1"/>
</dbReference>
<keyword evidence="1 4" id="KW-0808">Transferase</keyword>
<dbReference type="Gene3D" id="2.160.10.10">
    <property type="entry name" value="Hexapeptide repeat proteins"/>
    <property type="match status" value="1"/>
</dbReference>
<dbReference type="InterPro" id="IPR011004">
    <property type="entry name" value="Trimer_LpxA-like_sf"/>
</dbReference>
<accession>A0A1I6LUK0</accession>
<reference evidence="4 5" key="1">
    <citation type="submission" date="2016-10" db="EMBL/GenBank/DDBJ databases">
        <authorList>
            <person name="de Groot N.N."/>
        </authorList>
    </citation>
    <scope>NUCLEOTIDE SEQUENCE [LARGE SCALE GENOMIC DNA]</scope>
    <source>
        <strain evidence="4 5">DSM 21001</strain>
    </source>
</reference>
<dbReference type="PROSITE" id="PS00101">
    <property type="entry name" value="HEXAPEP_TRANSFERASES"/>
    <property type="match status" value="1"/>
</dbReference>
<sequence>MEGHQGRAVFTAAAMVKALLSGTIRSVLKATAGVRLALGKLYAHARLSSQLKTHLPGSVVVLGRNEVHGTGAIAFGERCYLFPELYLETQGAATIAVGEGVVMSRGVHVVAMAGIVIGRGTMIGEYSSLRDANHLRSADKPMRESGFSAKPIVLGDEVWIGRGVTVLGGVTIGHGATVGANAVVTKDVPAGAVVAGVPAKAIQGR</sequence>
<dbReference type="InterPro" id="IPR018357">
    <property type="entry name" value="Hexapep_transf_CS"/>
</dbReference>
<keyword evidence="5" id="KW-1185">Reference proteome</keyword>
<proteinExistence type="predicted"/>
<dbReference type="InterPro" id="IPR051159">
    <property type="entry name" value="Hexapeptide_acetyltransf"/>
</dbReference>
<protein>
    <submittedName>
        <fullName evidence="4">Acetyltransferase (Isoleucine patch superfamily)</fullName>
    </submittedName>
</protein>
<dbReference type="STRING" id="474950.SAMN05421771_1292"/>